<comment type="caution">
    <text evidence="6">The sequence shown here is derived from an EMBL/GenBank/DDBJ whole genome shotgun (WGS) entry which is preliminary data.</text>
</comment>
<name>A0A372MAI9_9ACTN</name>
<keyword evidence="2 5" id="KW-0349">Heme</keyword>
<dbReference type="InterPro" id="IPR001486">
    <property type="entry name" value="Hemoglobin_trunc"/>
</dbReference>
<dbReference type="GO" id="GO:0019825">
    <property type="term" value="F:oxygen binding"/>
    <property type="evidence" value="ECO:0007669"/>
    <property type="project" value="InterPro"/>
</dbReference>
<dbReference type="Pfam" id="PF01152">
    <property type="entry name" value="Bac_globin"/>
    <property type="match status" value="1"/>
</dbReference>
<keyword evidence="3 5" id="KW-0479">Metal-binding</keyword>
<organism evidence="6 7">
    <name type="scientific">Streptomyces triticagri</name>
    <dbReference type="NCBI Taxonomy" id="2293568"/>
    <lineage>
        <taxon>Bacteria</taxon>
        <taxon>Bacillati</taxon>
        <taxon>Actinomycetota</taxon>
        <taxon>Actinomycetes</taxon>
        <taxon>Kitasatosporales</taxon>
        <taxon>Streptomycetaceae</taxon>
        <taxon>Streptomyces</taxon>
    </lineage>
</organism>
<dbReference type="InterPro" id="IPR009050">
    <property type="entry name" value="Globin-like_sf"/>
</dbReference>
<dbReference type="GO" id="GO:0046872">
    <property type="term" value="F:metal ion binding"/>
    <property type="evidence" value="ECO:0007669"/>
    <property type="project" value="UniProtKB-KW"/>
</dbReference>
<keyword evidence="4 5" id="KW-0408">Iron</keyword>
<evidence type="ECO:0000256" key="2">
    <source>
        <dbReference type="ARBA" id="ARBA00022617"/>
    </source>
</evidence>
<sequence length="119" mass="13248">MSDKPGTPSVYEWMGGADALERLTDVFYGRVLKDPVLAPVFAGMDARHPHHVALGLGEVFGGPDTYSARHGGHAHMASRHLGRHITEEQRRRWVDLLLDAADMPKWEWGQTPPWQPDAG</sequence>
<dbReference type="GO" id="GO:0020037">
    <property type="term" value="F:heme binding"/>
    <property type="evidence" value="ECO:0007669"/>
    <property type="project" value="InterPro"/>
</dbReference>
<dbReference type="AlphaFoldDB" id="A0A372MAI9"/>
<proteinExistence type="predicted"/>
<feature type="binding site" description="distal binding residue" evidence="5">
    <location>
        <position position="51"/>
    </location>
    <ligand>
        <name>heme</name>
        <dbReference type="ChEBI" id="CHEBI:30413"/>
    </ligand>
    <ligandPart>
        <name>Fe</name>
        <dbReference type="ChEBI" id="CHEBI:18248"/>
    </ligandPart>
</feature>
<dbReference type="SUPFAM" id="SSF46458">
    <property type="entry name" value="Globin-like"/>
    <property type="match status" value="1"/>
</dbReference>
<dbReference type="OrthoDB" id="9798157at2"/>
<accession>A0A372MAI9</accession>
<dbReference type="Proteomes" id="UP000263094">
    <property type="component" value="Unassembled WGS sequence"/>
</dbReference>
<feature type="binding site" description="distal binding residue" evidence="5">
    <location>
        <position position="75"/>
    </location>
    <ligand>
        <name>heme</name>
        <dbReference type="ChEBI" id="CHEBI:30413"/>
    </ligand>
    <ligandPart>
        <name>Fe</name>
        <dbReference type="ChEBI" id="CHEBI:18248"/>
    </ligandPart>
</feature>
<dbReference type="InterPro" id="IPR012292">
    <property type="entry name" value="Globin/Proto"/>
</dbReference>
<keyword evidence="7" id="KW-1185">Reference proteome</keyword>
<evidence type="ECO:0000313" key="6">
    <source>
        <dbReference type="EMBL" id="RFU87307.1"/>
    </source>
</evidence>
<keyword evidence="1" id="KW-0813">Transport</keyword>
<dbReference type="CDD" id="cd14775">
    <property type="entry name" value="TrHb2_O-like"/>
    <property type="match status" value="1"/>
</dbReference>
<evidence type="ECO:0000256" key="5">
    <source>
        <dbReference type="PIRSR" id="PIRSR601486-1"/>
    </source>
</evidence>
<dbReference type="Gene3D" id="1.10.490.10">
    <property type="entry name" value="Globins"/>
    <property type="match status" value="1"/>
</dbReference>
<dbReference type="EMBL" id="QUAK01000038">
    <property type="protein sequence ID" value="RFU87307.1"/>
    <property type="molecule type" value="Genomic_DNA"/>
</dbReference>
<reference evidence="6 7" key="1">
    <citation type="submission" date="2018-08" db="EMBL/GenBank/DDBJ databases">
        <title>Isolation, diversity and antifungal activity of Actinobacteria from wheat.</title>
        <authorList>
            <person name="Han C."/>
        </authorList>
    </citation>
    <scope>NUCLEOTIDE SEQUENCE [LARGE SCALE GENOMIC DNA]</scope>
    <source>
        <strain evidence="6 7">NEAU-YY421</strain>
    </source>
</reference>
<evidence type="ECO:0000256" key="4">
    <source>
        <dbReference type="ARBA" id="ARBA00023004"/>
    </source>
</evidence>
<protein>
    <submittedName>
        <fullName evidence="6">Oxidoreductase</fullName>
    </submittedName>
</protein>
<evidence type="ECO:0000313" key="7">
    <source>
        <dbReference type="Proteomes" id="UP000263094"/>
    </source>
</evidence>
<gene>
    <name evidence="6" type="ORF">DY218_07685</name>
</gene>
<evidence type="ECO:0000256" key="1">
    <source>
        <dbReference type="ARBA" id="ARBA00022448"/>
    </source>
</evidence>
<evidence type="ECO:0000256" key="3">
    <source>
        <dbReference type="ARBA" id="ARBA00022723"/>
    </source>
</evidence>